<protein>
    <submittedName>
        <fullName evidence="1">Uncharacterized protein</fullName>
    </submittedName>
</protein>
<dbReference type="RefSeq" id="WP_090639461.1">
    <property type="nucleotide sequence ID" value="NZ_CVRB01000006.1"/>
</dbReference>
<evidence type="ECO:0000313" key="1">
    <source>
        <dbReference type="EMBL" id="CRK84964.1"/>
    </source>
</evidence>
<gene>
    <name evidence="1" type="ORF">BN000_05023</name>
</gene>
<name>A0A0U1P3L9_9BACI</name>
<sequence>MESKIETVYILENPEKNIRKFATGYQLRYDDTIKEVFGVACMHDLTMMLQFNKSFQESICRKDGISESNITLNCIIRIASKDELHHLRKQLVEKMHQDSQLSQENENPIPCPFNSIIKLQEGIFKWDDHNSSYIPMVKGA</sequence>
<accession>A0A0U1P3L9</accession>
<reference evidence="2" key="1">
    <citation type="submission" date="2015-05" db="EMBL/GenBank/DDBJ databases">
        <authorList>
            <person name="Urmite Genomes"/>
        </authorList>
    </citation>
    <scope>NUCLEOTIDE SEQUENCE [LARGE SCALE GENOMIC DNA]</scope>
    <source>
        <strain evidence="2">LF1</strain>
    </source>
</reference>
<dbReference type="OrthoDB" id="2922845at2"/>
<dbReference type="Proteomes" id="UP000199087">
    <property type="component" value="Unassembled WGS sequence"/>
</dbReference>
<dbReference type="EMBL" id="CVRB01000006">
    <property type="protein sequence ID" value="CRK84964.1"/>
    <property type="molecule type" value="Genomic_DNA"/>
</dbReference>
<evidence type="ECO:0000313" key="2">
    <source>
        <dbReference type="Proteomes" id="UP000199087"/>
    </source>
</evidence>
<organism evidence="1 2">
    <name type="scientific">Neobacillus massiliamazoniensis</name>
    <dbReference type="NCBI Taxonomy" id="1499688"/>
    <lineage>
        <taxon>Bacteria</taxon>
        <taxon>Bacillati</taxon>
        <taxon>Bacillota</taxon>
        <taxon>Bacilli</taxon>
        <taxon>Bacillales</taxon>
        <taxon>Bacillaceae</taxon>
        <taxon>Neobacillus</taxon>
    </lineage>
</organism>
<dbReference type="AlphaFoldDB" id="A0A0U1P3L9"/>
<proteinExistence type="predicted"/>
<keyword evidence="2" id="KW-1185">Reference proteome</keyword>